<gene>
    <name evidence="2" type="ORF">ANDGO_00823</name>
</gene>
<evidence type="ECO:0000313" key="2">
    <source>
        <dbReference type="EMBL" id="KAF0852254.1"/>
    </source>
</evidence>
<feature type="compositionally biased region" description="Acidic residues" evidence="1">
    <location>
        <begin position="24"/>
        <end position="37"/>
    </location>
</feature>
<sequence length="819" mass="89818">MSRRIPTRATSRAGFREASQVSDSDFDEAEDDLENFENDYAVFKPSAARPSRSVAATTTAAAAAKPSTNPSRRAGFGTGSGIASSSNSRDSKPSSARRAVADDDAELGFGGNSEAEGRSRNRRAGLRSGNGADSEAEKGPVPVPTNGHRGASRPAAEVDDVLSEGPKVKRRRMTARKRVSAAVRPLSDYVSAGGVDRLVAFQEWDVSDIQGSLNRKTLDVVLLRVKRYFADKRSKDLVGLQGEWPTPEPGTLFDVDVTDGVFIARAVAHPSLNAAMLKGDVVEGSVVRLTGVTRRYDATQLGPQPLLMVTEMTQIEALPAAMFRDLTDAALSFEIKSPLATKLRDIPLAAHREYYLAPHTDDVILPRTILERPVDPATETPPNVSLLRWGKRVTIASGMSSFASKHSKYKKQFAAEEGQFMLVRLVRRGNMHHYGRPESDPHDPFPINVTLMIADETHTDLVPLVCWGASYILRQSDWDALVSGALLLISGFRIKQNYGDGSVEISINARNPPGRIFVIRDVPADVETRVPRSIVDSLIHVYSPLQLMHVPDSQVVCLSAAIIYASPTNQIHNKRYTRWFLCGSPSECDYLFALEAIATSVAQAKLLEFFEPGDVIDAQHVKVSSLHGQFPHPRPRIVFARSTWFSSFGRRVSEEAFTTAWDKDIFVKDRVFPPLSIDPSVKDYAYVHGISGLSSVVVTPIKEISLIKDSLVMNEFKTCLTQGRVVSTSRSQIMMMDVNETDARSASNIFGFLMPEDGQSIQTRSRKQNAFVFLQTDDDEELEEVPVLLQPGQIICVACAISASGIRATHVFPPFTASS</sequence>
<dbReference type="GO" id="GO:0003697">
    <property type="term" value="F:single-stranded DNA binding"/>
    <property type="evidence" value="ECO:0007669"/>
    <property type="project" value="InterPro"/>
</dbReference>
<feature type="compositionally biased region" description="Low complexity" evidence="1">
    <location>
        <begin position="84"/>
        <end position="98"/>
    </location>
</feature>
<dbReference type="InterPro" id="IPR040893">
    <property type="entry name" value="RADX"/>
</dbReference>
<dbReference type="EMBL" id="VRVR01000049">
    <property type="protein sequence ID" value="KAF0852254.1"/>
    <property type="molecule type" value="Genomic_DNA"/>
</dbReference>
<evidence type="ECO:0000313" key="3">
    <source>
        <dbReference type="Proteomes" id="UP000799049"/>
    </source>
</evidence>
<dbReference type="PANTHER" id="PTHR14944:SF2">
    <property type="entry name" value="RPA-RELATED PROTEIN RADX"/>
    <property type="match status" value="1"/>
</dbReference>
<name>A0A8K0F419_ANDGO</name>
<feature type="compositionally biased region" description="Low complexity" evidence="1">
    <location>
        <begin position="45"/>
        <end position="71"/>
    </location>
</feature>
<dbReference type="Proteomes" id="UP000799049">
    <property type="component" value="Unassembled WGS sequence"/>
</dbReference>
<proteinExistence type="predicted"/>
<reference evidence="2" key="1">
    <citation type="submission" date="2019-09" db="EMBL/GenBank/DDBJ databases">
        <title>The Mitochondrial Proteome of the Jakobid, Andalucia godoyi, a Protist With the Most Gene-Rich and Bacteria-Like Mitochondrial Genome.</title>
        <authorList>
            <person name="Gray M.W."/>
            <person name="Burger G."/>
            <person name="Derelle R."/>
            <person name="Klimes V."/>
            <person name="Leger M."/>
            <person name="Sarrasin M."/>
            <person name="Vlcek C."/>
            <person name="Roger A.J."/>
            <person name="Elias M."/>
            <person name="Lang B.F."/>
        </authorList>
    </citation>
    <scope>NUCLEOTIDE SEQUENCE</scope>
    <source>
        <strain evidence="2">And28</strain>
    </source>
</reference>
<keyword evidence="3" id="KW-1185">Reference proteome</keyword>
<feature type="region of interest" description="Disordered" evidence="1">
    <location>
        <begin position="1"/>
        <end position="158"/>
    </location>
</feature>
<protein>
    <submittedName>
        <fullName evidence="2">Putative mitochondrial protein</fullName>
    </submittedName>
</protein>
<dbReference type="OrthoDB" id="5965770at2759"/>
<evidence type="ECO:0000256" key="1">
    <source>
        <dbReference type="SAM" id="MobiDB-lite"/>
    </source>
</evidence>
<dbReference type="AlphaFoldDB" id="A0A8K0F419"/>
<organism evidence="2 3">
    <name type="scientific">Andalucia godoyi</name>
    <name type="common">Flagellate</name>
    <dbReference type="NCBI Taxonomy" id="505711"/>
    <lineage>
        <taxon>Eukaryota</taxon>
        <taxon>Discoba</taxon>
        <taxon>Jakobida</taxon>
        <taxon>Andalucina</taxon>
        <taxon>Andaluciidae</taxon>
        <taxon>Andalucia</taxon>
    </lineage>
</organism>
<comment type="caution">
    <text evidence="2">The sequence shown here is derived from an EMBL/GenBank/DDBJ whole genome shotgun (WGS) entry which is preliminary data.</text>
</comment>
<dbReference type="PANTHER" id="PTHR14944">
    <property type="entry name" value="RPA-RELATED PROTEIN RADX"/>
    <property type="match status" value="1"/>
</dbReference>
<accession>A0A8K0F419</accession>